<feature type="transmembrane region" description="Helical" evidence="1">
    <location>
        <begin position="159"/>
        <end position="182"/>
    </location>
</feature>
<dbReference type="EMBL" id="FNEG01000005">
    <property type="protein sequence ID" value="SDJ29941.1"/>
    <property type="molecule type" value="Genomic_DNA"/>
</dbReference>
<feature type="transmembrane region" description="Helical" evidence="1">
    <location>
        <begin position="6"/>
        <end position="23"/>
    </location>
</feature>
<keyword evidence="1" id="KW-0472">Membrane</keyword>
<dbReference type="Proteomes" id="UP000251670">
    <property type="component" value="Unassembled WGS sequence"/>
</dbReference>
<keyword evidence="1" id="KW-0812">Transmembrane</keyword>
<feature type="transmembrane region" description="Helical" evidence="1">
    <location>
        <begin position="194"/>
        <end position="215"/>
    </location>
</feature>
<evidence type="ECO:0000313" key="2">
    <source>
        <dbReference type="EMBL" id="SDJ29941.1"/>
    </source>
</evidence>
<feature type="transmembrane region" description="Helical" evidence="1">
    <location>
        <begin position="44"/>
        <end position="68"/>
    </location>
</feature>
<evidence type="ECO:0000313" key="4">
    <source>
        <dbReference type="Proteomes" id="UP000199426"/>
    </source>
</evidence>
<dbReference type="Proteomes" id="UP000199426">
    <property type="component" value="Unassembled WGS sequence"/>
</dbReference>
<evidence type="ECO:0008006" key="6">
    <source>
        <dbReference type="Google" id="ProtNLM"/>
    </source>
</evidence>
<dbReference type="EMBL" id="UAWB01000002">
    <property type="protein sequence ID" value="SQB28727.1"/>
    <property type="molecule type" value="Genomic_DNA"/>
</dbReference>
<evidence type="ECO:0000313" key="5">
    <source>
        <dbReference type="Proteomes" id="UP000251670"/>
    </source>
</evidence>
<keyword evidence="1" id="KW-1133">Transmembrane helix</keyword>
<dbReference type="STRING" id="445960.SAMN05421542_3109"/>
<name>A0A2X2VPC5_CHRJE</name>
<protein>
    <recommendedName>
        <fullName evidence="6">DUF3592 domain-containing protein</fullName>
    </recommendedName>
</protein>
<evidence type="ECO:0000256" key="1">
    <source>
        <dbReference type="SAM" id="Phobius"/>
    </source>
</evidence>
<accession>A0A2X2VPC5</accession>
<proteinExistence type="predicted"/>
<gene>
    <name evidence="3" type="ORF">NCTC13492_01926</name>
    <name evidence="2" type="ORF">SAMN05421542_3109</name>
</gene>
<reference evidence="3 5" key="2">
    <citation type="submission" date="2018-06" db="EMBL/GenBank/DDBJ databases">
        <authorList>
            <consortium name="Pathogen Informatics"/>
            <person name="Doyle S."/>
        </authorList>
    </citation>
    <scope>NUCLEOTIDE SEQUENCE [LARGE SCALE GENOMIC DNA]</scope>
    <source>
        <strain evidence="3 5">NCTC13492</strain>
    </source>
</reference>
<organism evidence="3 5">
    <name type="scientific">Chryseobacterium jejuense</name>
    <dbReference type="NCBI Taxonomy" id="445960"/>
    <lineage>
        <taxon>Bacteria</taxon>
        <taxon>Pseudomonadati</taxon>
        <taxon>Bacteroidota</taxon>
        <taxon>Flavobacteriia</taxon>
        <taxon>Flavobacteriales</taxon>
        <taxon>Weeksellaceae</taxon>
        <taxon>Chryseobacterium group</taxon>
        <taxon>Chryseobacterium</taxon>
    </lineage>
</organism>
<reference evidence="2 4" key="1">
    <citation type="submission" date="2016-10" db="EMBL/GenBank/DDBJ databases">
        <authorList>
            <person name="Varghese N."/>
            <person name="Submissions S."/>
        </authorList>
    </citation>
    <scope>NUCLEOTIDE SEQUENCE [LARGE SCALE GENOMIC DNA]</scope>
    <source>
        <strain evidence="2 4">DSM 19299</strain>
    </source>
</reference>
<sequence>MTFLGYFFLIVCLFSCYIAYRIFDKILKKRSVVKGKSGILEKGFILFFISLLIISLNSITMVLSYSFFWEKAYRTLSEKQYEAVVIGYKKENIATKNFPTSGRYNKPVYFPRVKYTNFKGEEVIKTLDITDDHPPAIGQTLRITDSEANEDANSIELDWIMLILGCVFTGLAAFFTCLVSTYIKNETFKKRITLSLYGALVIIGLNVGCILLMILKH</sequence>
<dbReference type="AlphaFoldDB" id="A0A2X2VPC5"/>
<keyword evidence="4" id="KW-1185">Reference proteome</keyword>
<evidence type="ECO:0000313" key="3">
    <source>
        <dbReference type="EMBL" id="SQB28727.1"/>
    </source>
</evidence>